<dbReference type="GO" id="GO:0005829">
    <property type="term" value="C:cytosol"/>
    <property type="evidence" value="ECO:0007669"/>
    <property type="project" value="TreeGrafter"/>
</dbReference>
<gene>
    <name evidence="1" type="primary">aex-3_5</name>
    <name evidence="1" type="ORF">OS493_028617</name>
</gene>
<evidence type="ECO:0000313" key="2">
    <source>
        <dbReference type="Proteomes" id="UP001163046"/>
    </source>
</evidence>
<dbReference type="OrthoDB" id="6019893at2759"/>
<dbReference type="AlphaFoldDB" id="A0A9W9YWV1"/>
<accession>A0A9W9YWV1</accession>
<proteinExistence type="predicted"/>
<dbReference type="InterPro" id="IPR039980">
    <property type="entry name" value="MADD"/>
</dbReference>
<dbReference type="Proteomes" id="UP001163046">
    <property type="component" value="Unassembled WGS sequence"/>
</dbReference>
<dbReference type="GO" id="GO:0004819">
    <property type="term" value="F:glutamine-tRNA ligase activity"/>
    <property type="evidence" value="ECO:0007669"/>
    <property type="project" value="UniProtKB-EC"/>
</dbReference>
<protein>
    <submittedName>
        <fullName evidence="1">DEATH domain</fullName>
        <ecNumber evidence="1">6.1.1.18</ecNumber>
    </submittedName>
</protein>
<dbReference type="GO" id="GO:0032483">
    <property type="term" value="P:regulation of Rab protein signal transduction"/>
    <property type="evidence" value="ECO:0007669"/>
    <property type="project" value="TreeGrafter"/>
</dbReference>
<keyword evidence="2" id="KW-1185">Reference proteome</keyword>
<reference evidence="1" key="1">
    <citation type="submission" date="2023-01" db="EMBL/GenBank/DDBJ databases">
        <title>Genome assembly of the deep-sea coral Lophelia pertusa.</title>
        <authorList>
            <person name="Herrera S."/>
            <person name="Cordes E."/>
        </authorList>
    </citation>
    <scope>NUCLEOTIDE SEQUENCE</scope>
    <source>
        <strain evidence="1">USNM1676648</strain>
        <tissue evidence="1">Polyp</tissue>
    </source>
</reference>
<comment type="caution">
    <text evidence="1">The sequence shown here is derived from an EMBL/GenBank/DDBJ whole genome shotgun (WGS) entry which is preliminary data.</text>
</comment>
<dbReference type="PANTHER" id="PTHR13008">
    <property type="entry name" value="MAP-KINASE ACTIVATING DEATH DOMAIN PROTEIN MADD /DENN/AEX-3 C.ELEGANS"/>
    <property type="match status" value="1"/>
</dbReference>
<dbReference type="GO" id="GO:0005085">
    <property type="term" value="F:guanyl-nucleotide exchange factor activity"/>
    <property type="evidence" value="ECO:0007669"/>
    <property type="project" value="TreeGrafter"/>
</dbReference>
<keyword evidence="1" id="KW-0436">Ligase</keyword>
<organism evidence="1 2">
    <name type="scientific">Desmophyllum pertusum</name>
    <dbReference type="NCBI Taxonomy" id="174260"/>
    <lineage>
        <taxon>Eukaryota</taxon>
        <taxon>Metazoa</taxon>
        <taxon>Cnidaria</taxon>
        <taxon>Anthozoa</taxon>
        <taxon>Hexacorallia</taxon>
        <taxon>Scleractinia</taxon>
        <taxon>Caryophylliina</taxon>
        <taxon>Caryophylliidae</taxon>
        <taxon>Desmophyllum</taxon>
    </lineage>
</organism>
<dbReference type="EMBL" id="MU826853">
    <property type="protein sequence ID" value="KAJ7370998.1"/>
    <property type="molecule type" value="Genomic_DNA"/>
</dbReference>
<dbReference type="PANTHER" id="PTHR13008:SF7">
    <property type="entry name" value="MAP KINASE-ACTIVATING DEATH DOMAIN PROTEIN"/>
    <property type="match status" value="1"/>
</dbReference>
<evidence type="ECO:0000313" key="1">
    <source>
        <dbReference type="EMBL" id="KAJ7370998.1"/>
    </source>
</evidence>
<dbReference type="GO" id="GO:0042981">
    <property type="term" value="P:regulation of apoptotic process"/>
    <property type="evidence" value="ECO:0007669"/>
    <property type="project" value="TreeGrafter"/>
</dbReference>
<name>A0A9W9YWV1_9CNID</name>
<sequence length="73" mass="8440">MEVCDDCILLRTGVGAVVERWWYEKLVNITYAPKTKVLCLWCRQKDETILNKFCTKKVSSFVAKIALSHVAFE</sequence>
<dbReference type="EC" id="6.1.1.18" evidence="1"/>